<evidence type="ECO:0000313" key="1">
    <source>
        <dbReference type="EMBL" id="MDQ1186990.1"/>
    </source>
</evidence>
<dbReference type="Proteomes" id="UP001224781">
    <property type="component" value="Unassembled WGS sequence"/>
</dbReference>
<evidence type="ECO:0000313" key="2">
    <source>
        <dbReference type="Proteomes" id="UP001224781"/>
    </source>
</evidence>
<comment type="caution">
    <text evidence="1">The sequence shown here is derived from an EMBL/GenBank/DDBJ whole genome shotgun (WGS) entry which is preliminary data.</text>
</comment>
<keyword evidence="2" id="KW-1185">Reference proteome</keyword>
<accession>A0ABU0UPV8</accession>
<gene>
    <name evidence="1" type="ORF">QE408_004133</name>
</gene>
<name>A0ABU0UPV8_9HYPH</name>
<reference evidence="1 2" key="1">
    <citation type="submission" date="2023-07" db="EMBL/GenBank/DDBJ databases">
        <title>Functional and genomic diversity of the sorghum phyllosphere microbiome.</title>
        <authorList>
            <person name="Shade A."/>
        </authorList>
    </citation>
    <scope>NUCLEOTIDE SEQUENCE [LARGE SCALE GENOMIC DNA]</scope>
    <source>
        <strain evidence="1 2">SORGH_AS_1126</strain>
    </source>
</reference>
<protein>
    <submittedName>
        <fullName evidence="1">Uncharacterized protein</fullName>
    </submittedName>
</protein>
<proteinExistence type="predicted"/>
<dbReference type="RefSeq" id="WP_306934308.1">
    <property type="nucleotide sequence ID" value="NZ_JAUTBL010000002.1"/>
</dbReference>
<sequence>MSYNALSQATEVYNRADAKVFGDLTVAEFDAVHDAIDNVTEVGRSARRIQIDGEWQDLDTVLGLVLAAVEQRSESQNADLRRRLTALGVGAVMPLSLEAAQRPVELWAQDMDGGEAGICSRLIVAPVRQAFEHYEEEKAAYLRSLHAIIEPRTAELLGPAIGAPELGFTFENKGQLFHALLHTGNDSNQRKLLAGRGWQAGWEHFIARMWREGILTKADYDAAQAIWDVMERLKQKGQEAHRKICGFSFREVMPAALKTPFGTYAGGFVPAVFERGFGIANQEGRNPAEMFPTVAPAFTAQGKENDARALVLECSMLPAHMDQLLRFIHIEPVIQQIGRIVNRPEFSLALDEVSPDMMDKVIVPWLRMVRQPVAEVQPTTAEGRGLSYVMRAIRGRAGVRNMMLDIVSATASTWETSSVLGQISMNRLEAAIIRFANQGEGAAMREEVARLSLVMNSRMKRSSRDMEACIRRAIAKPGDLGLIAEKSVLYGEILLKGTGDVLDLVLWHAAYDQAIAEGILHREAVAKADALVVRRDDKENHWGENGSTFARLFTLFYSYFNSQADLSGGNLQPIMQSYGYGGAPRLFAVYLAGVAIPAVVAQVITAAPDKFSDGGSIGELAGLFFGAHSERGTGLEPIAEQNFNVFTATWNDAFAAPSRLSRADAVAGDGLAALAMVLGISRELLVQAAGLGDVDVEADPNSAFDTVPTVSSAAAAGGAAQSQPYRPEVPLRD</sequence>
<organism evidence="1 2">
    <name type="scientific">Agrobacterium larrymoorei</name>
    <dbReference type="NCBI Taxonomy" id="160699"/>
    <lineage>
        <taxon>Bacteria</taxon>
        <taxon>Pseudomonadati</taxon>
        <taxon>Pseudomonadota</taxon>
        <taxon>Alphaproteobacteria</taxon>
        <taxon>Hyphomicrobiales</taxon>
        <taxon>Rhizobiaceae</taxon>
        <taxon>Rhizobium/Agrobacterium group</taxon>
        <taxon>Agrobacterium</taxon>
    </lineage>
</organism>
<dbReference type="EMBL" id="JAUTBL010000002">
    <property type="protein sequence ID" value="MDQ1186990.1"/>
    <property type="molecule type" value="Genomic_DNA"/>
</dbReference>